<comment type="caution">
    <text evidence="2">The sequence shown here is derived from an EMBL/GenBank/DDBJ whole genome shotgun (WGS) entry which is preliminary data.</text>
</comment>
<protein>
    <submittedName>
        <fullName evidence="2">Uncharacterized protein</fullName>
    </submittedName>
</protein>
<name>X0SQR3_9ZZZZ</name>
<dbReference type="AlphaFoldDB" id="X0SQR3"/>
<dbReference type="EMBL" id="BARS01007042">
    <property type="protein sequence ID" value="GAF77451.1"/>
    <property type="molecule type" value="Genomic_DNA"/>
</dbReference>
<reference evidence="2" key="1">
    <citation type="journal article" date="2014" name="Front. Microbiol.">
        <title>High frequency of phylogenetically diverse reductive dehalogenase-homologous genes in deep subseafloor sedimentary metagenomes.</title>
        <authorList>
            <person name="Kawai M."/>
            <person name="Futagami T."/>
            <person name="Toyoda A."/>
            <person name="Takaki Y."/>
            <person name="Nishi S."/>
            <person name="Hori S."/>
            <person name="Arai W."/>
            <person name="Tsubouchi T."/>
            <person name="Morono Y."/>
            <person name="Uchiyama I."/>
            <person name="Ito T."/>
            <person name="Fujiyama A."/>
            <person name="Inagaki F."/>
            <person name="Takami H."/>
        </authorList>
    </citation>
    <scope>NUCLEOTIDE SEQUENCE</scope>
    <source>
        <strain evidence="2">Expedition CK06-06</strain>
    </source>
</reference>
<feature type="region of interest" description="Disordered" evidence="1">
    <location>
        <begin position="100"/>
        <end position="132"/>
    </location>
</feature>
<evidence type="ECO:0000313" key="2">
    <source>
        <dbReference type="EMBL" id="GAF77451.1"/>
    </source>
</evidence>
<feature type="non-terminal residue" evidence="2">
    <location>
        <position position="132"/>
    </location>
</feature>
<gene>
    <name evidence="2" type="ORF">S01H1_13637</name>
</gene>
<accession>X0SQR3</accession>
<proteinExistence type="predicted"/>
<organism evidence="2">
    <name type="scientific">marine sediment metagenome</name>
    <dbReference type="NCBI Taxonomy" id="412755"/>
    <lineage>
        <taxon>unclassified sequences</taxon>
        <taxon>metagenomes</taxon>
        <taxon>ecological metagenomes</taxon>
    </lineage>
</organism>
<evidence type="ECO:0000256" key="1">
    <source>
        <dbReference type="SAM" id="MobiDB-lite"/>
    </source>
</evidence>
<sequence length="132" mass="15558">MTGIKNLMRFIKNLKGFLDKINIFDWYLKSRDYESLYSEHQKQTDNNITLAGKVGRLTQRVNNISNDLGIQRKNNNTLTSELFKYHKGIKETSEYKELQAEKEKAETEKKQVEQEKNHYKNESEGRGKTIIL</sequence>